<dbReference type="InterPro" id="IPR045755">
    <property type="entry name" value="FtsL-like"/>
</dbReference>
<dbReference type="Pfam" id="PF19579">
    <property type="entry name" value="FtsL_2"/>
    <property type="match status" value="1"/>
</dbReference>
<name>A0A2S7T8B1_9FLAO</name>
<dbReference type="Proteomes" id="UP000239366">
    <property type="component" value="Unassembled WGS sequence"/>
</dbReference>
<dbReference type="RefSeq" id="WP_105001349.1">
    <property type="nucleotide sequence ID" value="NZ_MQVX01000001.1"/>
</dbReference>
<reference evidence="2" key="1">
    <citation type="submission" date="2016-11" db="EMBL/GenBank/DDBJ databases">
        <title>Trade-off between light-utilization and light-protection in marine flavobacteria.</title>
        <authorList>
            <person name="Kumagai Y."/>
            <person name="Yoshizawa S."/>
            <person name="Kogure K."/>
        </authorList>
    </citation>
    <scope>NUCLEOTIDE SEQUENCE [LARGE SCALE GENOMIC DNA]</scope>
    <source>
        <strain evidence="2">SG-18</strain>
    </source>
</reference>
<dbReference type="OrthoDB" id="1132266at2"/>
<keyword evidence="1" id="KW-0489">Methyltransferase</keyword>
<keyword evidence="2" id="KW-1185">Reference proteome</keyword>
<dbReference type="GO" id="GO:0008168">
    <property type="term" value="F:methyltransferase activity"/>
    <property type="evidence" value="ECO:0007669"/>
    <property type="project" value="UniProtKB-KW"/>
</dbReference>
<proteinExistence type="predicted"/>
<sequence length="106" mass="11830">MVKEGLLDILKGNFLVSDEASKNWRFLLFASVLAALMIASSHQADKKVHHIADLTQQVKTLKSTQVKHKREIQQLLLESRLKEELAPIGLGVPEQPPAKIQIVSQP</sequence>
<keyword evidence="1" id="KW-0808">Transferase</keyword>
<evidence type="ECO:0000313" key="1">
    <source>
        <dbReference type="EMBL" id="PQJ15696.1"/>
    </source>
</evidence>
<protein>
    <submittedName>
        <fullName evidence="1">S-adenosyl-methyltransferase</fullName>
    </submittedName>
</protein>
<accession>A0A2S7T8B1</accession>
<gene>
    <name evidence="1" type="ORF">BST99_08105</name>
</gene>
<dbReference type="EMBL" id="MQVX01000001">
    <property type="protein sequence ID" value="PQJ15696.1"/>
    <property type="molecule type" value="Genomic_DNA"/>
</dbReference>
<comment type="caution">
    <text evidence="1">The sequence shown here is derived from an EMBL/GenBank/DDBJ whole genome shotgun (WGS) entry which is preliminary data.</text>
</comment>
<dbReference type="GO" id="GO:0032259">
    <property type="term" value="P:methylation"/>
    <property type="evidence" value="ECO:0007669"/>
    <property type="project" value="UniProtKB-KW"/>
</dbReference>
<dbReference type="AlphaFoldDB" id="A0A2S7T8B1"/>
<organism evidence="1 2">
    <name type="scientific">Aureicoccus marinus</name>
    <dbReference type="NCBI Taxonomy" id="754435"/>
    <lineage>
        <taxon>Bacteria</taxon>
        <taxon>Pseudomonadati</taxon>
        <taxon>Bacteroidota</taxon>
        <taxon>Flavobacteriia</taxon>
        <taxon>Flavobacteriales</taxon>
        <taxon>Flavobacteriaceae</taxon>
        <taxon>Aureicoccus</taxon>
    </lineage>
</organism>
<evidence type="ECO:0000313" key="2">
    <source>
        <dbReference type="Proteomes" id="UP000239366"/>
    </source>
</evidence>